<keyword evidence="1" id="KW-1188">Viral release from host cell</keyword>
<dbReference type="NCBIfam" id="TIGR01760">
    <property type="entry name" value="tape_meas_TP901"/>
    <property type="match status" value="1"/>
</dbReference>
<dbReference type="AlphaFoldDB" id="A0A5P9JVW3"/>
<proteinExistence type="predicted"/>
<dbReference type="Pfam" id="PF10145">
    <property type="entry name" value="PhageMin_Tail"/>
    <property type="match status" value="1"/>
</dbReference>
<feature type="transmembrane region" description="Helical" evidence="2">
    <location>
        <begin position="583"/>
        <end position="603"/>
    </location>
</feature>
<name>A0A5P9JVW3_9HYPH</name>
<keyword evidence="5" id="KW-1185">Reference proteome</keyword>
<evidence type="ECO:0000313" key="4">
    <source>
        <dbReference type="EMBL" id="QFU16573.1"/>
    </source>
</evidence>
<feature type="transmembrane region" description="Helical" evidence="2">
    <location>
        <begin position="637"/>
        <end position="656"/>
    </location>
</feature>
<keyword evidence="2" id="KW-0812">Transmembrane</keyword>
<dbReference type="PANTHER" id="PTHR37813:SF1">
    <property type="entry name" value="FELS-2 PROPHAGE PROTEIN"/>
    <property type="match status" value="1"/>
</dbReference>
<sequence>MPSILPTLGALVRLLTPACRKCCSMAKSFSVSVNIGGRLDSSLGAAVRKAESRISGLARHVQTINARTQSTITNFGRGVASAGKKLQEAGRTFSTNVSAPAGLLAFGAGRMAFEFEKAGNLLEALGDASEDQRKKFEGLANELNKKYPQSLAEIIKTGNEMLKGGFSFDQMTGAIDQTLATAVLGDMAPSEVGDMMARTINSFQMPMKTYEDAMKSSVQVSDRMTYAAVKTTASLKDMGEMFRYVGGAMSASGNDLDTATAFAMAFAKNGTVGSEAGVALRSAVVRMVKMPAKGEAALNRIGMSLNKYVGGKTALTSDRILGGLSAGGIDASGIKGQIDGLLKNKKLAASPAKLQTAITKAVQRHLGSSSAVDAATIAENVNDSIAAAGNKIDLMGFFRDLKSKIDKGEATLGDVATILEGRHFSRYQAILQSDLDGLLAGIQGESNGYTQARYKTALKGPVGAWYEFEAAIEKLSVTLGRVAFTDFVSGFSRVVDAIQSLSEANPKLLKFTVYAGLASIALGPLMMAAGATARAVGLLATGLLSLGRAATVGLAAQLVTVAGGVRALAVATVAGAAGRLRGMAAGLIALNAVGGSTAVLGAIGGSILSFGRAVLMFPVTALRAIGGAMWALVANPIGALITAIVVALTALGVWIYNNWAGITSFFDGFVQGFEKALGPTAKGWVDGLVSSISAVWKWISDLLGPIQATNAEWKSWGETVGGVVAGAVNAIGNGIERVVGLFTSAYDKAVALKDAIAGLWGGGSSAATSAPEVAGARARGGPVTGGRTYLVGENGPELFTAPASGEIIPNDRLQALASPDRIASATSRPGSGGRGDMSISFEINGATDPQEVARICEQKFRDFLWRLESEQRALLSD</sequence>
<organism evidence="4 5">
    <name type="scientific">Microvirga thermotolerans</name>
    <dbReference type="NCBI Taxonomy" id="2651334"/>
    <lineage>
        <taxon>Bacteria</taxon>
        <taxon>Pseudomonadati</taxon>
        <taxon>Pseudomonadota</taxon>
        <taxon>Alphaproteobacteria</taxon>
        <taxon>Hyphomicrobiales</taxon>
        <taxon>Methylobacteriaceae</taxon>
        <taxon>Microvirga</taxon>
    </lineage>
</organism>
<accession>A0A5P9JVW3</accession>
<feature type="transmembrane region" description="Helical" evidence="2">
    <location>
        <begin position="511"/>
        <end position="533"/>
    </location>
</feature>
<evidence type="ECO:0000313" key="5">
    <source>
        <dbReference type="Proteomes" id="UP000325614"/>
    </source>
</evidence>
<dbReference type="KEGG" id="mico:GDR74_10225"/>
<dbReference type="PANTHER" id="PTHR37813">
    <property type="entry name" value="FELS-2 PROPHAGE PROTEIN"/>
    <property type="match status" value="1"/>
</dbReference>
<keyword evidence="2" id="KW-0472">Membrane</keyword>
<reference evidence="4 5" key="1">
    <citation type="submission" date="2019-10" db="EMBL/GenBank/DDBJ databases">
        <title>Isolation, Identification of Microvirga thermotolerans HR1, a novel thermophilic bacterium and Comparative Genomics of the genus Microvirga.</title>
        <authorList>
            <person name="Li J."/>
            <person name="Zhang W."/>
            <person name="Lin M."/>
            <person name="Wang J."/>
        </authorList>
    </citation>
    <scope>NUCLEOTIDE SEQUENCE [LARGE SCALE GENOMIC DNA]</scope>
    <source>
        <strain evidence="4 5">HR1</strain>
    </source>
</reference>
<gene>
    <name evidence="4" type="ORF">GDR74_10225</name>
</gene>
<evidence type="ECO:0000259" key="3">
    <source>
        <dbReference type="Pfam" id="PF10145"/>
    </source>
</evidence>
<dbReference type="Proteomes" id="UP000325614">
    <property type="component" value="Chromosome"/>
</dbReference>
<evidence type="ECO:0000256" key="1">
    <source>
        <dbReference type="ARBA" id="ARBA00022612"/>
    </source>
</evidence>
<protein>
    <submittedName>
        <fullName evidence="4">Phage tail tape measure protein</fullName>
    </submittedName>
</protein>
<feature type="transmembrane region" description="Helical" evidence="2">
    <location>
        <begin position="554"/>
        <end position="577"/>
    </location>
</feature>
<keyword evidence="2" id="KW-1133">Transmembrane helix</keyword>
<dbReference type="InterPro" id="IPR010090">
    <property type="entry name" value="Phage_tape_meas"/>
</dbReference>
<dbReference type="EMBL" id="CP045423">
    <property type="protein sequence ID" value="QFU16573.1"/>
    <property type="molecule type" value="Genomic_DNA"/>
</dbReference>
<feature type="domain" description="Phage tail tape measure protein" evidence="3">
    <location>
        <begin position="139"/>
        <end position="324"/>
    </location>
</feature>
<evidence type="ECO:0000256" key="2">
    <source>
        <dbReference type="SAM" id="Phobius"/>
    </source>
</evidence>